<gene>
    <name evidence="1" type="ORF">HO173_013003</name>
</gene>
<reference evidence="1 2" key="1">
    <citation type="journal article" date="2020" name="Genomics">
        <title>Complete, high-quality genomes from long-read metagenomic sequencing of two wolf lichen thalli reveals enigmatic genome architecture.</title>
        <authorList>
            <person name="McKenzie S.K."/>
            <person name="Walston R.F."/>
            <person name="Allen J.L."/>
        </authorList>
    </citation>
    <scope>NUCLEOTIDE SEQUENCE [LARGE SCALE GENOMIC DNA]</scope>
    <source>
        <strain evidence="1">WasteWater2</strain>
    </source>
</reference>
<proteinExistence type="predicted"/>
<dbReference type="GeneID" id="59294635"/>
<sequence>MIEYARRASEETGRSINADAFRVPGPDDNSDTLISFGISLVSGMVTVQGRLLEQPAVSYQKDSTARVIDEKGRWNLRGVSKVFKPGQLEKWGILRITRDEKDLRGEQSTFDESFRSFLATLRNYLCGNKLDKSVHLGRQTIYEGHEDAINREFDRCVEQDICFLIIVLPDSDASTYNHIEKDRRHQMRDQHCMCLG</sequence>
<evidence type="ECO:0000313" key="1">
    <source>
        <dbReference type="EMBL" id="KAF6224563.1"/>
    </source>
</evidence>
<protein>
    <submittedName>
        <fullName evidence="1">Uncharacterized protein</fullName>
    </submittedName>
</protein>
<dbReference type="RefSeq" id="XP_037158261.1">
    <property type="nucleotide sequence ID" value="XM_037314832.1"/>
</dbReference>
<dbReference type="Gene3D" id="3.40.50.2300">
    <property type="match status" value="1"/>
</dbReference>
<keyword evidence="2" id="KW-1185">Reference proteome</keyword>
<evidence type="ECO:0000313" key="2">
    <source>
        <dbReference type="Proteomes" id="UP000578531"/>
    </source>
</evidence>
<dbReference type="EMBL" id="JACCJC010000117">
    <property type="protein sequence ID" value="KAF6224563.1"/>
    <property type="molecule type" value="Genomic_DNA"/>
</dbReference>
<accession>A0A8H6CJ91</accession>
<comment type="caution">
    <text evidence="1">The sequence shown here is derived from an EMBL/GenBank/DDBJ whole genome shotgun (WGS) entry which is preliminary data.</text>
</comment>
<dbReference type="AlphaFoldDB" id="A0A8H6CJ91"/>
<dbReference type="Proteomes" id="UP000578531">
    <property type="component" value="Unassembled WGS sequence"/>
</dbReference>
<name>A0A8H6CJ91_9LECA</name>
<organism evidence="1 2">
    <name type="scientific">Letharia columbiana</name>
    <dbReference type="NCBI Taxonomy" id="112416"/>
    <lineage>
        <taxon>Eukaryota</taxon>
        <taxon>Fungi</taxon>
        <taxon>Dikarya</taxon>
        <taxon>Ascomycota</taxon>
        <taxon>Pezizomycotina</taxon>
        <taxon>Lecanoromycetes</taxon>
        <taxon>OSLEUM clade</taxon>
        <taxon>Lecanoromycetidae</taxon>
        <taxon>Lecanorales</taxon>
        <taxon>Lecanorineae</taxon>
        <taxon>Parmeliaceae</taxon>
        <taxon>Letharia</taxon>
    </lineage>
</organism>
<dbReference type="OrthoDB" id="10252740at2759"/>